<organism evidence="2 3">
    <name type="scientific">Actinomadura litoris</name>
    <dbReference type="NCBI Taxonomy" id="2678616"/>
    <lineage>
        <taxon>Bacteria</taxon>
        <taxon>Bacillati</taxon>
        <taxon>Actinomycetota</taxon>
        <taxon>Actinomycetes</taxon>
        <taxon>Streptosporangiales</taxon>
        <taxon>Thermomonosporaceae</taxon>
        <taxon>Actinomadura</taxon>
    </lineage>
</organism>
<evidence type="ECO:0000256" key="1">
    <source>
        <dbReference type="SAM" id="MobiDB-lite"/>
    </source>
</evidence>
<name>A0A7K1L7Z3_9ACTN</name>
<feature type="region of interest" description="Disordered" evidence="1">
    <location>
        <begin position="1"/>
        <end position="26"/>
    </location>
</feature>
<dbReference type="RefSeq" id="WP_156219675.1">
    <property type="nucleotide sequence ID" value="NZ_WOFH01000011.1"/>
</dbReference>
<comment type="caution">
    <text evidence="2">The sequence shown here is derived from an EMBL/GenBank/DDBJ whole genome shotgun (WGS) entry which is preliminary data.</text>
</comment>
<dbReference type="Proteomes" id="UP000432015">
    <property type="component" value="Unassembled WGS sequence"/>
</dbReference>
<evidence type="ECO:0000313" key="3">
    <source>
        <dbReference type="Proteomes" id="UP000432015"/>
    </source>
</evidence>
<proteinExistence type="predicted"/>
<dbReference type="EMBL" id="WOFH01000011">
    <property type="protein sequence ID" value="MUN40538.1"/>
    <property type="molecule type" value="Genomic_DNA"/>
</dbReference>
<keyword evidence="3" id="KW-1185">Reference proteome</keyword>
<sequence length="91" mass="10008">MSLSSHRSSDIPHIDAADPLPGAGERVGRWAEPYQRAETEMWVVHLRLPELLGDDVRLVDTLTATNRETLSALMEQQDALAADAGLRVSET</sequence>
<evidence type="ECO:0000313" key="2">
    <source>
        <dbReference type="EMBL" id="MUN40538.1"/>
    </source>
</evidence>
<accession>A0A7K1L7Z3</accession>
<dbReference type="AlphaFoldDB" id="A0A7K1L7Z3"/>
<protein>
    <submittedName>
        <fullName evidence="2">Uncharacterized protein</fullName>
    </submittedName>
</protein>
<feature type="compositionally biased region" description="Basic and acidic residues" evidence="1">
    <location>
        <begin position="7"/>
        <end position="16"/>
    </location>
</feature>
<reference evidence="2 3" key="1">
    <citation type="submission" date="2019-11" db="EMBL/GenBank/DDBJ databases">
        <authorList>
            <person name="Cao P."/>
        </authorList>
    </citation>
    <scope>NUCLEOTIDE SEQUENCE [LARGE SCALE GENOMIC DNA]</scope>
    <source>
        <strain evidence="2 3">NEAU-AAG5</strain>
    </source>
</reference>
<gene>
    <name evidence="2" type="ORF">GNZ18_28635</name>
</gene>